<accession>A0AAD6VCZ0</accession>
<reference evidence="1" key="1">
    <citation type="submission" date="2023-03" db="EMBL/GenBank/DDBJ databases">
        <title>Massive genome expansion in bonnet fungi (Mycena s.s.) driven by repeated elements and novel gene families across ecological guilds.</title>
        <authorList>
            <consortium name="Lawrence Berkeley National Laboratory"/>
            <person name="Harder C.B."/>
            <person name="Miyauchi S."/>
            <person name="Viragh M."/>
            <person name="Kuo A."/>
            <person name="Thoen E."/>
            <person name="Andreopoulos B."/>
            <person name="Lu D."/>
            <person name="Skrede I."/>
            <person name="Drula E."/>
            <person name="Henrissat B."/>
            <person name="Morin E."/>
            <person name="Kohler A."/>
            <person name="Barry K."/>
            <person name="LaButti K."/>
            <person name="Morin E."/>
            <person name="Salamov A."/>
            <person name="Lipzen A."/>
            <person name="Mereny Z."/>
            <person name="Hegedus B."/>
            <person name="Baldrian P."/>
            <person name="Stursova M."/>
            <person name="Weitz H."/>
            <person name="Taylor A."/>
            <person name="Grigoriev I.V."/>
            <person name="Nagy L.G."/>
            <person name="Martin F."/>
            <person name="Kauserud H."/>
        </authorList>
    </citation>
    <scope>NUCLEOTIDE SEQUENCE</scope>
    <source>
        <strain evidence="1">9144</strain>
    </source>
</reference>
<evidence type="ECO:0000313" key="2">
    <source>
        <dbReference type="Proteomes" id="UP001219525"/>
    </source>
</evidence>
<dbReference type="Proteomes" id="UP001219525">
    <property type="component" value="Unassembled WGS sequence"/>
</dbReference>
<comment type="caution">
    <text evidence="1">The sequence shown here is derived from an EMBL/GenBank/DDBJ whole genome shotgun (WGS) entry which is preliminary data.</text>
</comment>
<dbReference type="AlphaFoldDB" id="A0AAD6VCZ0"/>
<keyword evidence="2" id="KW-1185">Reference proteome</keyword>
<protein>
    <submittedName>
        <fullName evidence="1">Uncharacterized protein</fullName>
    </submittedName>
</protein>
<dbReference type="EMBL" id="JARJCW010000040">
    <property type="protein sequence ID" value="KAJ7206302.1"/>
    <property type="molecule type" value="Genomic_DNA"/>
</dbReference>
<organism evidence="1 2">
    <name type="scientific">Mycena pura</name>
    <dbReference type="NCBI Taxonomy" id="153505"/>
    <lineage>
        <taxon>Eukaryota</taxon>
        <taxon>Fungi</taxon>
        <taxon>Dikarya</taxon>
        <taxon>Basidiomycota</taxon>
        <taxon>Agaricomycotina</taxon>
        <taxon>Agaricomycetes</taxon>
        <taxon>Agaricomycetidae</taxon>
        <taxon>Agaricales</taxon>
        <taxon>Marasmiineae</taxon>
        <taxon>Mycenaceae</taxon>
        <taxon>Mycena</taxon>
    </lineage>
</organism>
<sequence length="276" mass="30452">MASLPLELEREIFEISAVRHPKMAPVLVRVARRVLVWIEPFLYSAILVNDSRWASTFLKAIEIKGPAFADAVRHLCFHPSATLSTKNATNILKLCKGVTNFAPVGRFSNPTLLPVLATMHIQRLVVRLGNLFGGFHAIDLAHPLFMTITHLDINDALDSDDAIARDVCPALPALPALTHLCLGTMASSPTLWTTLDMLLADCARLELLGVLWPRNCSTFSIPLRDMRLVMGMDRSVSADWAAGATGLPNFWTEAESFVARKRNGEISASCFWLGQY</sequence>
<proteinExistence type="predicted"/>
<gene>
    <name evidence="1" type="ORF">GGX14DRAFT_643310</name>
</gene>
<evidence type="ECO:0000313" key="1">
    <source>
        <dbReference type="EMBL" id="KAJ7206302.1"/>
    </source>
</evidence>
<name>A0AAD6VCZ0_9AGAR</name>